<dbReference type="Pfam" id="PF00571">
    <property type="entry name" value="CBS"/>
    <property type="match status" value="1"/>
</dbReference>
<proteinExistence type="predicted"/>
<comment type="caution">
    <text evidence="4">The sequence shown here is derived from an EMBL/GenBank/DDBJ whole genome shotgun (WGS) entry which is preliminary data.</text>
</comment>
<dbReference type="PROSITE" id="PS51371">
    <property type="entry name" value="CBS"/>
    <property type="match status" value="1"/>
</dbReference>
<evidence type="ECO:0000259" key="3">
    <source>
        <dbReference type="PROSITE" id="PS51371"/>
    </source>
</evidence>
<keyword evidence="5" id="KW-1185">Reference proteome</keyword>
<name>A0A3E1NDB9_9BACT</name>
<dbReference type="AlphaFoldDB" id="A0A3E1NDB9"/>
<accession>A0A3E1NDB9</accession>
<dbReference type="SUPFAM" id="SSF54631">
    <property type="entry name" value="CBS-domain pair"/>
    <property type="match status" value="1"/>
</dbReference>
<organism evidence="4 5">
    <name type="scientific">Deminuibacter soli</name>
    <dbReference type="NCBI Taxonomy" id="2291815"/>
    <lineage>
        <taxon>Bacteria</taxon>
        <taxon>Pseudomonadati</taxon>
        <taxon>Bacteroidota</taxon>
        <taxon>Chitinophagia</taxon>
        <taxon>Chitinophagales</taxon>
        <taxon>Chitinophagaceae</taxon>
        <taxon>Deminuibacter</taxon>
    </lineage>
</organism>
<dbReference type="RefSeq" id="WP_116849692.1">
    <property type="nucleotide sequence ID" value="NZ_QTJU01000014.1"/>
</dbReference>
<protein>
    <submittedName>
        <fullName evidence="4">CBS domain-containing protein</fullName>
    </submittedName>
</protein>
<dbReference type="PANTHER" id="PTHR43080:SF2">
    <property type="entry name" value="CBS DOMAIN-CONTAINING PROTEIN"/>
    <property type="match status" value="1"/>
</dbReference>
<feature type="domain" description="CBS" evidence="3">
    <location>
        <begin position="76"/>
        <end position="131"/>
    </location>
</feature>
<evidence type="ECO:0000256" key="1">
    <source>
        <dbReference type="ARBA" id="ARBA00023122"/>
    </source>
</evidence>
<dbReference type="Gene3D" id="3.10.580.10">
    <property type="entry name" value="CBS-domain"/>
    <property type="match status" value="1"/>
</dbReference>
<evidence type="ECO:0000256" key="2">
    <source>
        <dbReference type="PROSITE-ProRule" id="PRU00703"/>
    </source>
</evidence>
<evidence type="ECO:0000313" key="4">
    <source>
        <dbReference type="EMBL" id="RFM25862.1"/>
    </source>
</evidence>
<dbReference type="OrthoDB" id="9802114at2"/>
<keyword evidence="1 2" id="KW-0129">CBS domain</keyword>
<dbReference type="InterPro" id="IPR051257">
    <property type="entry name" value="Diverse_CBS-Domain"/>
</dbReference>
<sequence>MRTISAILAAKGPLSNTMEASATVLEALGLMQCLNTQFVVVMRCGKYAGVFTESDYTRKVILRNRHSHNTLLHEVMTADLPFVSELDTAGHAILMMNLYKTRYLPVFEDFAFSGMITFNDLMREAMRDKELMPFMEETILSRSASESMSRDALY</sequence>
<dbReference type="PANTHER" id="PTHR43080">
    <property type="entry name" value="CBS DOMAIN-CONTAINING PROTEIN CBSX3, MITOCHONDRIAL"/>
    <property type="match status" value="1"/>
</dbReference>
<dbReference type="Proteomes" id="UP000261284">
    <property type="component" value="Unassembled WGS sequence"/>
</dbReference>
<evidence type="ECO:0000313" key="5">
    <source>
        <dbReference type="Proteomes" id="UP000261284"/>
    </source>
</evidence>
<dbReference type="InterPro" id="IPR000644">
    <property type="entry name" value="CBS_dom"/>
</dbReference>
<reference evidence="4 5" key="1">
    <citation type="submission" date="2018-08" db="EMBL/GenBank/DDBJ databases">
        <title>Chitinophagaceae sp. K23C18032701, a novel bacterium isolated from forest soil.</title>
        <authorList>
            <person name="Wang C."/>
        </authorList>
    </citation>
    <scope>NUCLEOTIDE SEQUENCE [LARGE SCALE GENOMIC DNA]</scope>
    <source>
        <strain evidence="4 5">K23C18032701</strain>
    </source>
</reference>
<dbReference type="InterPro" id="IPR046342">
    <property type="entry name" value="CBS_dom_sf"/>
</dbReference>
<dbReference type="EMBL" id="QTJU01000014">
    <property type="protein sequence ID" value="RFM25862.1"/>
    <property type="molecule type" value="Genomic_DNA"/>
</dbReference>
<gene>
    <name evidence="4" type="ORF">DXN05_23160</name>
</gene>